<organism evidence="1 2">
    <name type="scientific">Plakobranchus ocellatus</name>
    <dbReference type="NCBI Taxonomy" id="259542"/>
    <lineage>
        <taxon>Eukaryota</taxon>
        <taxon>Metazoa</taxon>
        <taxon>Spiralia</taxon>
        <taxon>Lophotrochozoa</taxon>
        <taxon>Mollusca</taxon>
        <taxon>Gastropoda</taxon>
        <taxon>Heterobranchia</taxon>
        <taxon>Euthyneura</taxon>
        <taxon>Panpulmonata</taxon>
        <taxon>Sacoglossa</taxon>
        <taxon>Placobranchoidea</taxon>
        <taxon>Plakobranchidae</taxon>
        <taxon>Plakobranchus</taxon>
    </lineage>
</organism>
<protein>
    <submittedName>
        <fullName evidence="1">Uncharacterized protein</fullName>
    </submittedName>
</protein>
<keyword evidence="2" id="KW-1185">Reference proteome</keyword>
<sequence>MKSFTFCFRSIFSPRPFIPRPKQKDQAALPAPVKHCSNLYSVSNPGAWSMICTTATSKDKSAGCKPHRSHSRDKSVPHRLWKTFTECCSRRKLHCRMFV</sequence>
<dbReference type="Proteomes" id="UP000735302">
    <property type="component" value="Unassembled WGS sequence"/>
</dbReference>
<dbReference type="AlphaFoldDB" id="A0AAV4AYZ9"/>
<evidence type="ECO:0000313" key="1">
    <source>
        <dbReference type="EMBL" id="GFO12548.1"/>
    </source>
</evidence>
<reference evidence="1 2" key="1">
    <citation type="journal article" date="2021" name="Elife">
        <title>Chloroplast acquisition without the gene transfer in kleptoplastic sea slugs, Plakobranchus ocellatus.</title>
        <authorList>
            <person name="Maeda T."/>
            <person name="Takahashi S."/>
            <person name="Yoshida T."/>
            <person name="Shimamura S."/>
            <person name="Takaki Y."/>
            <person name="Nagai Y."/>
            <person name="Toyoda A."/>
            <person name="Suzuki Y."/>
            <person name="Arimoto A."/>
            <person name="Ishii H."/>
            <person name="Satoh N."/>
            <person name="Nishiyama T."/>
            <person name="Hasebe M."/>
            <person name="Maruyama T."/>
            <person name="Minagawa J."/>
            <person name="Obokata J."/>
            <person name="Shigenobu S."/>
        </authorList>
    </citation>
    <scope>NUCLEOTIDE SEQUENCE [LARGE SCALE GENOMIC DNA]</scope>
</reference>
<gene>
    <name evidence="1" type="ORF">PoB_003905300</name>
</gene>
<evidence type="ECO:0000313" key="2">
    <source>
        <dbReference type="Proteomes" id="UP000735302"/>
    </source>
</evidence>
<proteinExistence type="predicted"/>
<accession>A0AAV4AYZ9</accession>
<name>A0AAV4AYZ9_9GAST</name>
<comment type="caution">
    <text evidence="1">The sequence shown here is derived from an EMBL/GenBank/DDBJ whole genome shotgun (WGS) entry which is preliminary data.</text>
</comment>
<dbReference type="EMBL" id="BLXT01004434">
    <property type="protein sequence ID" value="GFO12548.1"/>
    <property type="molecule type" value="Genomic_DNA"/>
</dbReference>